<dbReference type="EMBL" id="FPIY01000004">
    <property type="protein sequence ID" value="SFW60631.1"/>
    <property type="molecule type" value="Genomic_DNA"/>
</dbReference>
<keyword evidence="2" id="KW-1185">Reference proteome</keyword>
<protein>
    <submittedName>
        <fullName evidence="1">Uncharacterized protein</fullName>
    </submittedName>
</protein>
<dbReference type="RefSeq" id="WP_072304388.1">
    <property type="nucleotide sequence ID" value="NZ_FPIY01000004.1"/>
</dbReference>
<name>A0A1K1QL04_9FLAO</name>
<gene>
    <name evidence="1" type="ORF">SAMN05660313_02760</name>
</gene>
<evidence type="ECO:0000313" key="1">
    <source>
        <dbReference type="EMBL" id="SFW60631.1"/>
    </source>
</evidence>
<reference evidence="2" key="1">
    <citation type="submission" date="2016-11" db="EMBL/GenBank/DDBJ databases">
        <authorList>
            <person name="Varghese N."/>
            <person name="Submissions S."/>
        </authorList>
    </citation>
    <scope>NUCLEOTIDE SEQUENCE [LARGE SCALE GENOMIC DNA]</scope>
    <source>
        <strain evidence="2">DSM 24786</strain>
    </source>
</reference>
<accession>A0A1K1QL04</accession>
<organism evidence="1 2">
    <name type="scientific">Cellulophaga fucicola</name>
    <dbReference type="NCBI Taxonomy" id="76595"/>
    <lineage>
        <taxon>Bacteria</taxon>
        <taxon>Pseudomonadati</taxon>
        <taxon>Bacteroidota</taxon>
        <taxon>Flavobacteriia</taxon>
        <taxon>Flavobacteriales</taxon>
        <taxon>Flavobacteriaceae</taxon>
        <taxon>Cellulophaga</taxon>
    </lineage>
</organism>
<dbReference type="AlphaFoldDB" id="A0A1K1QL04"/>
<dbReference type="STRING" id="76595.SAMN05660313_02760"/>
<sequence length="87" mass="10285">MIEFLKRMFNKRPDELDKVPEGVCLNCWGDQEYGNVVREKYKDLQIEVNNHSSKYTFIQNFVVTHLTGIQLKSKVSGLEYTHLSYNR</sequence>
<dbReference type="Proteomes" id="UP000183257">
    <property type="component" value="Unassembled WGS sequence"/>
</dbReference>
<evidence type="ECO:0000313" key="2">
    <source>
        <dbReference type="Proteomes" id="UP000183257"/>
    </source>
</evidence>
<proteinExistence type="predicted"/>
<dbReference type="OrthoDB" id="982962at2"/>